<dbReference type="GO" id="GO:0046872">
    <property type="term" value="F:metal ion binding"/>
    <property type="evidence" value="ECO:0007669"/>
    <property type="project" value="UniProtKB-KW"/>
</dbReference>
<evidence type="ECO:0000256" key="1">
    <source>
        <dbReference type="ARBA" id="ARBA00022723"/>
    </source>
</evidence>
<dbReference type="Gene3D" id="1.10.1280.10">
    <property type="entry name" value="Di-copper center containing domain from catechol oxidase"/>
    <property type="match status" value="1"/>
</dbReference>
<dbReference type="PANTHER" id="PTHR11474">
    <property type="entry name" value="TYROSINASE FAMILY MEMBER"/>
    <property type="match status" value="1"/>
</dbReference>
<dbReference type="SUPFAM" id="SSF48056">
    <property type="entry name" value="Di-copper centre-containing domain"/>
    <property type="match status" value="1"/>
</dbReference>
<keyword evidence="1" id="KW-0479">Metal-binding</keyword>
<dbReference type="RefSeq" id="XP_044725994.1">
    <property type="nucleotide sequence ID" value="XM_044859594.1"/>
</dbReference>
<comment type="caution">
    <text evidence="4">The sequence shown here is derived from an EMBL/GenBank/DDBJ whole genome shotgun (WGS) entry which is preliminary data.</text>
</comment>
<dbReference type="OrthoDB" id="6132182at2759"/>
<dbReference type="PROSITE" id="PS00498">
    <property type="entry name" value="TYROSINASE_2"/>
    <property type="match status" value="1"/>
</dbReference>
<dbReference type="InterPro" id="IPR002227">
    <property type="entry name" value="Tyrosinase_Cu-bd"/>
</dbReference>
<reference evidence="4" key="1">
    <citation type="submission" date="2021-09" db="EMBL/GenBank/DDBJ databases">
        <title>A high-quality genome of the endoparasitic fungus Hirsutella rhossiliensis with a comparison of Hirsutella genomes reveals transposable elements contributing to genome size variation.</title>
        <authorList>
            <person name="Lin R."/>
            <person name="Jiao Y."/>
            <person name="Sun X."/>
            <person name="Ling J."/>
            <person name="Xie B."/>
            <person name="Cheng X."/>
        </authorList>
    </citation>
    <scope>NUCLEOTIDE SEQUENCE</scope>
    <source>
        <strain evidence="4">HR02</strain>
    </source>
</reference>
<dbReference type="AlphaFoldDB" id="A0A9P8SPR5"/>
<keyword evidence="5" id="KW-1185">Reference proteome</keyword>
<evidence type="ECO:0000256" key="2">
    <source>
        <dbReference type="ARBA" id="ARBA00023008"/>
    </source>
</evidence>
<dbReference type="Proteomes" id="UP000824596">
    <property type="component" value="Unassembled WGS sequence"/>
</dbReference>
<dbReference type="GO" id="GO:0016491">
    <property type="term" value="F:oxidoreductase activity"/>
    <property type="evidence" value="ECO:0007669"/>
    <property type="project" value="InterPro"/>
</dbReference>
<protein>
    <submittedName>
        <fullName evidence="4">Tyrosinase</fullName>
    </submittedName>
</protein>
<dbReference type="EMBL" id="JAIZPD010000001">
    <property type="protein sequence ID" value="KAH0968481.1"/>
    <property type="molecule type" value="Genomic_DNA"/>
</dbReference>
<evidence type="ECO:0000259" key="3">
    <source>
        <dbReference type="PROSITE" id="PS00498"/>
    </source>
</evidence>
<keyword evidence="2" id="KW-0186">Copper</keyword>
<evidence type="ECO:0000313" key="4">
    <source>
        <dbReference type="EMBL" id="KAH0968481.1"/>
    </source>
</evidence>
<sequence length="151" mass="16753">MTVTLGPVTTSSNLANNTYGNQYNPRCLKRDFHQSFSTANLTYTTIADLWVAHPASHGYVGGDEQDLYTSPNDPLFYLIHSQIDRLWAVWQGQDYASREFALDGTVTINNMPPSEDATLSMIMHLDIAAGNDMPVSDAMTAIGNDYCYIYA</sequence>
<feature type="domain" description="Tyrosinase copper-binding" evidence="3">
    <location>
        <begin position="73"/>
        <end position="84"/>
    </location>
</feature>
<organism evidence="4 5">
    <name type="scientific">Hirsutella rhossiliensis</name>
    <dbReference type="NCBI Taxonomy" id="111463"/>
    <lineage>
        <taxon>Eukaryota</taxon>
        <taxon>Fungi</taxon>
        <taxon>Dikarya</taxon>
        <taxon>Ascomycota</taxon>
        <taxon>Pezizomycotina</taxon>
        <taxon>Sordariomycetes</taxon>
        <taxon>Hypocreomycetidae</taxon>
        <taxon>Hypocreales</taxon>
        <taxon>Ophiocordycipitaceae</taxon>
        <taxon>Hirsutella</taxon>
    </lineage>
</organism>
<accession>A0A9P8SPR5</accession>
<dbReference type="PANTHER" id="PTHR11474:SF126">
    <property type="entry name" value="TYROSINASE-LIKE PROTEIN TYR-1-RELATED"/>
    <property type="match status" value="1"/>
</dbReference>
<proteinExistence type="predicted"/>
<dbReference type="Pfam" id="PF00264">
    <property type="entry name" value="Tyrosinase"/>
    <property type="match status" value="1"/>
</dbReference>
<dbReference type="GeneID" id="68350252"/>
<dbReference type="InterPro" id="IPR050316">
    <property type="entry name" value="Tyrosinase/Hemocyanin"/>
</dbReference>
<dbReference type="InterPro" id="IPR008922">
    <property type="entry name" value="Di-copper_centre_dom_sf"/>
</dbReference>
<evidence type="ECO:0000313" key="5">
    <source>
        <dbReference type="Proteomes" id="UP000824596"/>
    </source>
</evidence>
<name>A0A9P8SPR5_9HYPO</name>
<gene>
    <name evidence="4" type="ORF">HRG_01123</name>
</gene>